<dbReference type="PROSITE" id="PS51193">
    <property type="entry name" value="HELICASE_ATP_BIND_2"/>
    <property type="match status" value="1"/>
</dbReference>
<accession>A0AAD3SRU4</accession>
<dbReference type="GO" id="GO:0034085">
    <property type="term" value="P:establishment of sister chromatid cohesion"/>
    <property type="evidence" value="ECO:0007669"/>
    <property type="project" value="TreeGrafter"/>
</dbReference>
<gene>
    <name evidence="6" type="ORF">Nepgr_017808</name>
</gene>
<dbReference type="InterPro" id="IPR010614">
    <property type="entry name" value="RAD3-like_helicase_DEAD"/>
</dbReference>
<dbReference type="PANTHER" id="PTHR11472:SF41">
    <property type="entry name" value="ATP-DEPENDENT DNA HELICASE DDX11-RELATED"/>
    <property type="match status" value="1"/>
</dbReference>
<dbReference type="InterPro" id="IPR027417">
    <property type="entry name" value="P-loop_NTPase"/>
</dbReference>
<feature type="region of interest" description="Disordered" evidence="4">
    <location>
        <begin position="134"/>
        <end position="160"/>
    </location>
</feature>
<dbReference type="FunFam" id="3.40.50.300:FF:001791">
    <property type="entry name" value="RAD3-like DNA-binding helicase protein"/>
    <property type="match status" value="1"/>
</dbReference>
<protein>
    <recommendedName>
        <fullName evidence="5">Helicase ATP-binding domain-containing protein</fullName>
    </recommendedName>
</protein>
<dbReference type="InterPro" id="IPR014013">
    <property type="entry name" value="Helic_SF1/SF2_ATP-bd_DinG/Rad3"/>
</dbReference>
<sequence length="594" mass="67367">MDARESTMSEGERVGAGVEEWRHKFPAFPYKPYSIQIDFMNALYESLNNGGIAMLESPTGTGKTLSIICSALQWLVDRRKRPNSTSSDRCCSDDEPDWMRNFILDKNNRPQDEKNVIKRKQGFQSKQLDNVKGRDSVTDLFGTNNGDGHESRNEKKECSRKGGSSELCEEEFLVEEYESEVEEGVDVIKSKRKGDRVSISSSSDDEDEDNWLYRDKESGETLKVYFCSRTHSQLSQFVKELRKTAFGSELSVVSLGSRKNFCINEEVLKLGSTTRINERCLELQKSKKTEVSKIKNLDARGRVRRTRASRGCPMLRKPKLQKEFRSEVSQHEAMDIEDLVHLGSRLGTCPYYGSRNMLPWSDLVVLPYQSLLSKATRESLGLNLKNNVVIIDEAHNLADSLISMYNAMITSSQLENMHHSLEMYLARFHNLLGPGNRRYVQTLMVLTRAFLQAILKEEDLNESAMSFDPKNSADVKTSSESSMAINDFLFSLNIDNINFVKLIQYMRESNIIHKVCGYADTVSDLQKYDNLAGETNVGSTLSGFQALVDMLLSLTNNNADGRIVISKTRSISSRQHEGFIKYVMLTGEKIFSEV</sequence>
<dbReference type="SUPFAM" id="SSF52540">
    <property type="entry name" value="P-loop containing nucleoside triphosphate hydrolases"/>
    <property type="match status" value="1"/>
</dbReference>
<organism evidence="6 7">
    <name type="scientific">Nepenthes gracilis</name>
    <name type="common">Slender pitcher plant</name>
    <dbReference type="NCBI Taxonomy" id="150966"/>
    <lineage>
        <taxon>Eukaryota</taxon>
        <taxon>Viridiplantae</taxon>
        <taxon>Streptophyta</taxon>
        <taxon>Embryophyta</taxon>
        <taxon>Tracheophyta</taxon>
        <taxon>Spermatophyta</taxon>
        <taxon>Magnoliopsida</taxon>
        <taxon>eudicotyledons</taxon>
        <taxon>Gunneridae</taxon>
        <taxon>Pentapetalae</taxon>
        <taxon>Caryophyllales</taxon>
        <taxon>Nepenthaceae</taxon>
        <taxon>Nepenthes</taxon>
    </lineage>
</organism>
<dbReference type="Gene3D" id="3.40.50.300">
    <property type="entry name" value="P-loop containing nucleotide triphosphate hydrolases"/>
    <property type="match status" value="2"/>
</dbReference>
<comment type="caution">
    <text evidence="6">The sequence shown here is derived from an EMBL/GenBank/DDBJ whole genome shotgun (WGS) entry which is preliminary data.</text>
</comment>
<evidence type="ECO:0000256" key="4">
    <source>
        <dbReference type="SAM" id="MobiDB-lite"/>
    </source>
</evidence>
<name>A0AAD3SRU4_NEPGR</name>
<dbReference type="EMBL" id="BSYO01000016">
    <property type="protein sequence ID" value="GMH15967.1"/>
    <property type="molecule type" value="Genomic_DNA"/>
</dbReference>
<keyword evidence="7" id="KW-1185">Reference proteome</keyword>
<feature type="domain" description="Helicase ATP-binding" evidence="5">
    <location>
        <begin position="22"/>
        <end position="443"/>
    </location>
</feature>
<dbReference type="Pfam" id="PF06733">
    <property type="entry name" value="DEAD_2"/>
    <property type="match status" value="1"/>
</dbReference>
<reference evidence="6" key="1">
    <citation type="submission" date="2023-05" db="EMBL/GenBank/DDBJ databases">
        <title>Nepenthes gracilis genome sequencing.</title>
        <authorList>
            <person name="Fukushima K."/>
        </authorList>
    </citation>
    <scope>NUCLEOTIDE SEQUENCE</scope>
    <source>
        <strain evidence="6">SING2019-196</strain>
    </source>
</reference>
<dbReference type="Proteomes" id="UP001279734">
    <property type="component" value="Unassembled WGS sequence"/>
</dbReference>
<feature type="compositionally biased region" description="Basic and acidic residues" evidence="4">
    <location>
        <begin position="147"/>
        <end position="160"/>
    </location>
</feature>
<dbReference type="InterPro" id="IPR006554">
    <property type="entry name" value="Helicase-like_DEXD_c2"/>
</dbReference>
<dbReference type="GO" id="GO:0003677">
    <property type="term" value="F:DNA binding"/>
    <property type="evidence" value="ECO:0007669"/>
    <property type="project" value="InterPro"/>
</dbReference>
<evidence type="ECO:0000256" key="3">
    <source>
        <dbReference type="ARBA" id="ARBA00022840"/>
    </source>
</evidence>
<dbReference type="GO" id="GO:0005524">
    <property type="term" value="F:ATP binding"/>
    <property type="evidence" value="ECO:0007669"/>
    <property type="project" value="UniProtKB-KW"/>
</dbReference>
<dbReference type="AlphaFoldDB" id="A0AAD3SRU4"/>
<proteinExistence type="predicted"/>
<dbReference type="PANTHER" id="PTHR11472">
    <property type="entry name" value="DNA REPAIR DEAD HELICASE RAD3/XP-D SUBFAMILY MEMBER"/>
    <property type="match status" value="1"/>
</dbReference>
<evidence type="ECO:0000256" key="1">
    <source>
        <dbReference type="ARBA" id="ARBA00022741"/>
    </source>
</evidence>
<keyword evidence="1" id="KW-0547">Nucleotide-binding</keyword>
<dbReference type="GO" id="GO:0016818">
    <property type="term" value="F:hydrolase activity, acting on acid anhydrides, in phosphorus-containing anhydrides"/>
    <property type="evidence" value="ECO:0007669"/>
    <property type="project" value="InterPro"/>
</dbReference>
<keyword evidence="3" id="KW-0067">ATP-binding</keyword>
<evidence type="ECO:0000256" key="2">
    <source>
        <dbReference type="ARBA" id="ARBA00022801"/>
    </source>
</evidence>
<dbReference type="SMART" id="SM00487">
    <property type="entry name" value="DEXDc"/>
    <property type="match status" value="1"/>
</dbReference>
<evidence type="ECO:0000259" key="5">
    <source>
        <dbReference type="PROSITE" id="PS51193"/>
    </source>
</evidence>
<dbReference type="SMART" id="SM00488">
    <property type="entry name" value="DEXDc2"/>
    <property type="match status" value="1"/>
</dbReference>
<evidence type="ECO:0000313" key="6">
    <source>
        <dbReference type="EMBL" id="GMH15967.1"/>
    </source>
</evidence>
<dbReference type="InterPro" id="IPR045028">
    <property type="entry name" value="DinG/Rad3-like"/>
</dbReference>
<dbReference type="GO" id="GO:0003678">
    <property type="term" value="F:DNA helicase activity"/>
    <property type="evidence" value="ECO:0007669"/>
    <property type="project" value="InterPro"/>
</dbReference>
<dbReference type="InterPro" id="IPR014001">
    <property type="entry name" value="Helicase_ATP-bd"/>
</dbReference>
<evidence type="ECO:0000313" key="7">
    <source>
        <dbReference type="Proteomes" id="UP001279734"/>
    </source>
</evidence>
<keyword evidence="2" id="KW-0378">Hydrolase</keyword>
<dbReference type="GO" id="GO:0005634">
    <property type="term" value="C:nucleus"/>
    <property type="evidence" value="ECO:0007669"/>
    <property type="project" value="TreeGrafter"/>
</dbReference>